<sequence>MTLRQVLVEMSVMEQRYRAVQDVLAGSSVTDVAERFGVSRQAVHRWLAWYQEEGLEGLADRSSRPRSSPGQTSTEVEALICELRRNHPRWGARRLVYELGRRDCPGSIPSRITVHRVLIRHGLIDPTPRRRRREDYRRWERGRPMELWQLDIVGGIQLADGGEAKVVTGVDDHSRFCVIAAVVRRATGRAVCIAFAEALHRFGVPEEVLTDNGKQFTARFGRGGGEVMFDRICRENGITHRLTKPRSPTTTGKVERFHQTLQRELLDDVEVWADPEEAQAAIDVFRHEYNTERPHQSLGMAFPTNRFTAQSTEKQIPLRLPPTLDTTIPAPRKPLLAPPPVPPSAAVSATVAAASSATGDDVGLAVEVTRLVPASGNLTICGQQFWLSPTRAGLPVTLWADTTVVHLLIDGVRLKTVPSRLTPTHLRQLLADDAQPAGPPPITTGPVQAGAPIEVERLVNATGLISLAGRQHPVGYHFAGRRVTVRLDRGLLQIAADGVLLRNLPNPLTAAEAASIRDARPAGPPPTPSPEPVRVERRVSCRGALVIAGQRIHVGNAHAGRTLVVEAADTTFRILDGDQVVAEVPRTTTKSIARFKARKPEPPRSKRPSTPPAKATVG</sequence>
<dbReference type="NCBIfam" id="NF033577">
    <property type="entry name" value="transpos_IS481"/>
    <property type="match status" value="1"/>
</dbReference>
<dbReference type="GO" id="GO:0015074">
    <property type="term" value="P:DNA integration"/>
    <property type="evidence" value="ECO:0007669"/>
    <property type="project" value="InterPro"/>
</dbReference>
<organism evidence="3 4">
    <name type="scientific">Micromonospora chokoriensis</name>
    <dbReference type="NCBI Taxonomy" id="356851"/>
    <lineage>
        <taxon>Bacteria</taxon>
        <taxon>Bacillati</taxon>
        <taxon>Actinomycetota</taxon>
        <taxon>Actinomycetes</taxon>
        <taxon>Micromonosporales</taxon>
        <taxon>Micromonosporaceae</taxon>
        <taxon>Micromonospora</taxon>
    </lineage>
</organism>
<dbReference type="InterPro" id="IPR047656">
    <property type="entry name" value="IS481-like_transpos"/>
</dbReference>
<dbReference type="InterPro" id="IPR001584">
    <property type="entry name" value="Integrase_cat-core"/>
</dbReference>
<dbReference type="AlphaFoldDB" id="A0A1C4UNQ0"/>
<feature type="region of interest" description="Disordered" evidence="1">
    <location>
        <begin position="588"/>
        <end position="618"/>
    </location>
</feature>
<dbReference type="Proteomes" id="UP000198224">
    <property type="component" value="Chromosome I"/>
</dbReference>
<dbReference type="Pfam" id="PF13565">
    <property type="entry name" value="HTH_32"/>
    <property type="match status" value="1"/>
</dbReference>
<accession>A0A1C4UNQ0</accession>
<evidence type="ECO:0000259" key="2">
    <source>
        <dbReference type="PROSITE" id="PS50994"/>
    </source>
</evidence>
<evidence type="ECO:0000313" key="4">
    <source>
        <dbReference type="Proteomes" id="UP000198224"/>
    </source>
</evidence>
<name>A0A1C4UNQ0_9ACTN</name>
<reference evidence="4" key="1">
    <citation type="submission" date="2016-06" db="EMBL/GenBank/DDBJ databases">
        <authorList>
            <person name="Varghese N."/>
            <person name="Submissions Spin"/>
        </authorList>
    </citation>
    <scope>NUCLEOTIDE SEQUENCE [LARGE SCALE GENOMIC DNA]</scope>
    <source>
        <strain evidence="4">DSM 45160</strain>
    </source>
</reference>
<dbReference type="SUPFAM" id="SSF53098">
    <property type="entry name" value="Ribonuclease H-like"/>
    <property type="match status" value="1"/>
</dbReference>
<evidence type="ECO:0000256" key="1">
    <source>
        <dbReference type="SAM" id="MobiDB-lite"/>
    </source>
</evidence>
<dbReference type="InterPro" id="IPR012337">
    <property type="entry name" value="RNaseH-like_sf"/>
</dbReference>
<feature type="region of interest" description="Disordered" evidence="1">
    <location>
        <begin position="516"/>
        <end position="535"/>
    </location>
</feature>
<dbReference type="GO" id="GO:0003676">
    <property type="term" value="F:nucleic acid binding"/>
    <property type="evidence" value="ECO:0007669"/>
    <property type="project" value="InterPro"/>
</dbReference>
<dbReference type="PANTHER" id="PTHR35004">
    <property type="entry name" value="TRANSPOSASE RV3428C-RELATED"/>
    <property type="match status" value="1"/>
</dbReference>
<feature type="domain" description="Integrase catalytic" evidence="2">
    <location>
        <begin position="140"/>
        <end position="311"/>
    </location>
</feature>
<evidence type="ECO:0000313" key="3">
    <source>
        <dbReference type="EMBL" id="SCE73316.1"/>
    </source>
</evidence>
<dbReference type="InterPro" id="IPR009057">
    <property type="entry name" value="Homeodomain-like_sf"/>
</dbReference>
<dbReference type="Gene3D" id="3.30.420.10">
    <property type="entry name" value="Ribonuclease H-like superfamily/Ribonuclease H"/>
    <property type="match status" value="1"/>
</dbReference>
<feature type="compositionally biased region" description="Pro residues" evidence="1">
    <location>
        <begin position="522"/>
        <end position="531"/>
    </location>
</feature>
<dbReference type="InterPro" id="IPR036397">
    <property type="entry name" value="RNaseH_sf"/>
</dbReference>
<dbReference type="PROSITE" id="PS50994">
    <property type="entry name" value="INTEGRASE"/>
    <property type="match status" value="1"/>
</dbReference>
<dbReference type="PANTHER" id="PTHR35004:SF7">
    <property type="entry name" value="INTEGRASE PROTEIN"/>
    <property type="match status" value="1"/>
</dbReference>
<dbReference type="EMBL" id="LT607409">
    <property type="protein sequence ID" value="SCE73316.1"/>
    <property type="molecule type" value="Genomic_DNA"/>
</dbReference>
<proteinExistence type="predicted"/>
<dbReference type="Pfam" id="PF13683">
    <property type="entry name" value="rve_3"/>
    <property type="match status" value="1"/>
</dbReference>
<keyword evidence="4" id="KW-1185">Reference proteome</keyword>
<gene>
    <name evidence="3" type="ORF">GA0070612_0604</name>
</gene>
<protein>
    <submittedName>
        <fullName evidence="3">Transposase InsO and inactivated derivatives</fullName>
    </submittedName>
</protein>
<dbReference type="SUPFAM" id="SSF46689">
    <property type="entry name" value="Homeodomain-like"/>
    <property type="match status" value="1"/>
</dbReference>